<gene>
    <name evidence="1" type="ORF">EPI10_001202</name>
</gene>
<dbReference type="EMBL" id="SMMG02000007">
    <property type="protein sequence ID" value="KAA3466084.1"/>
    <property type="molecule type" value="Genomic_DNA"/>
</dbReference>
<dbReference type="Proteomes" id="UP000325315">
    <property type="component" value="Unassembled WGS sequence"/>
</dbReference>
<organism evidence="1 2">
    <name type="scientific">Gossypium australe</name>
    <dbReference type="NCBI Taxonomy" id="47621"/>
    <lineage>
        <taxon>Eukaryota</taxon>
        <taxon>Viridiplantae</taxon>
        <taxon>Streptophyta</taxon>
        <taxon>Embryophyta</taxon>
        <taxon>Tracheophyta</taxon>
        <taxon>Spermatophyta</taxon>
        <taxon>Magnoliopsida</taxon>
        <taxon>eudicotyledons</taxon>
        <taxon>Gunneridae</taxon>
        <taxon>Pentapetalae</taxon>
        <taxon>rosids</taxon>
        <taxon>malvids</taxon>
        <taxon>Malvales</taxon>
        <taxon>Malvaceae</taxon>
        <taxon>Malvoideae</taxon>
        <taxon>Gossypium</taxon>
    </lineage>
</organism>
<keyword evidence="2" id="KW-1185">Reference proteome</keyword>
<reference evidence="2" key="1">
    <citation type="journal article" date="2019" name="Plant Biotechnol. J.">
        <title>Genome sequencing of the Australian wild diploid species Gossypium australe highlights disease resistance and delayed gland morphogenesis.</title>
        <authorList>
            <person name="Cai Y."/>
            <person name="Cai X."/>
            <person name="Wang Q."/>
            <person name="Wang P."/>
            <person name="Zhang Y."/>
            <person name="Cai C."/>
            <person name="Xu Y."/>
            <person name="Wang K."/>
            <person name="Zhou Z."/>
            <person name="Wang C."/>
            <person name="Geng S."/>
            <person name="Li B."/>
            <person name="Dong Q."/>
            <person name="Hou Y."/>
            <person name="Wang H."/>
            <person name="Ai P."/>
            <person name="Liu Z."/>
            <person name="Yi F."/>
            <person name="Sun M."/>
            <person name="An G."/>
            <person name="Cheng J."/>
            <person name="Zhang Y."/>
            <person name="Shi Q."/>
            <person name="Xie Y."/>
            <person name="Shi X."/>
            <person name="Chang Y."/>
            <person name="Huang F."/>
            <person name="Chen Y."/>
            <person name="Hong S."/>
            <person name="Mi L."/>
            <person name="Sun Q."/>
            <person name="Zhang L."/>
            <person name="Zhou B."/>
            <person name="Peng R."/>
            <person name="Zhang X."/>
            <person name="Liu F."/>
        </authorList>
    </citation>
    <scope>NUCLEOTIDE SEQUENCE [LARGE SCALE GENOMIC DNA]</scope>
    <source>
        <strain evidence="2">cv. PA1801</strain>
    </source>
</reference>
<sequence>MCTIQMIQNTLQFKGNMMEDLNQHLKQFFQLYDTLKYNGVTNDDCGRMVRFTRTRLNNDMGRTIKQFSFDVILQILSNSKDKHCTRHESNSDC</sequence>
<protein>
    <submittedName>
        <fullName evidence="1">Uncharacterized protein</fullName>
    </submittedName>
</protein>
<dbReference type="AlphaFoldDB" id="A0A5B6VAJ8"/>
<dbReference type="OrthoDB" id="1740797at2759"/>
<evidence type="ECO:0000313" key="2">
    <source>
        <dbReference type="Proteomes" id="UP000325315"/>
    </source>
</evidence>
<accession>A0A5B6VAJ8</accession>
<comment type="caution">
    <text evidence="1">The sequence shown here is derived from an EMBL/GenBank/DDBJ whole genome shotgun (WGS) entry which is preliminary data.</text>
</comment>
<name>A0A5B6VAJ8_9ROSI</name>
<evidence type="ECO:0000313" key="1">
    <source>
        <dbReference type="EMBL" id="KAA3466084.1"/>
    </source>
</evidence>
<proteinExistence type="predicted"/>